<comment type="subcellular location">
    <subcellularLocation>
        <location evidence="9">Cell membrane</location>
        <topology evidence="9">Single-pass membrane protein</topology>
    </subcellularLocation>
    <subcellularLocation>
        <location evidence="1">Membrane</location>
    </subcellularLocation>
</comment>
<dbReference type="GO" id="GO:0008320">
    <property type="term" value="F:protein transmembrane transporter activity"/>
    <property type="evidence" value="ECO:0007669"/>
    <property type="project" value="UniProtKB-UniRule"/>
</dbReference>
<dbReference type="InterPro" id="IPR038379">
    <property type="entry name" value="SecE_sf"/>
</dbReference>
<name>A0A0E0USI7_LISMM</name>
<evidence type="ECO:0000256" key="5">
    <source>
        <dbReference type="ARBA" id="ARBA00022927"/>
    </source>
</evidence>
<keyword evidence="6 9" id="KW-1133">Transmembrane helix</keyword>
<reference evidence="10 11" key="1">
    <citation type="journal article" date="2011" name="J. Bacteriol.">
        <title>Genome sequence of the nonpathogenic Listeria monocytogenes serovar 4a strain M7.</title>
        <authorList>
            <person name="Chen J."/>
            <person name="Xia Y."/>
            <person name="Cheng C."/>
            <person name="Fang C."/>
            <person name="Shan Y."/>
            <person name="Jin G."/>
            <person name="Fang W."/>
        </authorList>
    </citation>
    <scope>NUCLEOTIDE SEQUENCE [LARGE SCALE GENOMIC DNA]</scope>
    <source>
        <strain evidence="10 11">M7</strain>
    </source>
</reference>
<dbReference type="Pfam" id="PF00584">
    <property type="entry name" value="SecE"/>
    <property type="match status" value="1"/>
</dbReference>
<comment type="function">
    <text evidence="9">Essential subunit of the Sec protein translocation channel SecYEG. Clamps together the 2 halves of SecY. May contact the channel plug during translocation.</text>
</comment>
<organism evidence="10 11">
    <name type="scientific">Listeria monocytogenes serotype 4a (strain M7)</name>
    <dbReference type="NCBI Taxonomy" id="1030009"/>
    <lineage>
        <taxon>Bacteria</taxon>
        <taxon>Bacillati</taxon>
        <taxon>Bacillota</taxon>
        <taxon>Bacilli</taxon>
        <taxon>Bacillales</taxon>
        <taxon>Listeriaceae</taxon>
        <taxon>Listeria</taxon>
    </lineage>
</organism>
<protein>
    <recommendedName>
        <fullName evidence="9">Protein translocase subunit SecE</fullName>
    </recommendedName>
</protein>
<accession>A0A0E0USI7</accession>
<keyword evidence="4 9" id="KW-0812">Transmembrane</keyword>
<evidence type="ECO:0000256" key="8">
    <source>
        <dbReference type="ARBA" id="ARBA00023136"/>
    </source>
</evidence>
<dbReference type="GO" id="GO:0043952">
    <property type="term" value="P:protein transport by the Sec complex"/>
    <property type="evidence" value="ECO:0007669"/>
    <property type="project" value="UniProtKB-UniRule"/>
</dbReference>
<dbReference type="EMBL" id="CP002816">
    <property type="protein sequence ID" value="AEH91274.1"/>
    <property type="molecule type" value="Genomic_DNA"/>
</dbReference>
<keyword evidence="8 9" id="KW-0472">Membrane</keyword>
<gene>
    <name evidence="9 10" type="primary">secE</name>
    <name evidence="10" type="ordered locus">LMM7_0268</name>
</gene>
<evidence type="ECO:0000256" key="7">
    <source>
        <dbReference type="ARBA" id="ARBA00023010"/>
    </source>
</evidence>
<evidence type="ECO:0000256" key="4">
    <source>
        <dbReference type="ARBA" id="ARBA00022692"/>
    </source>
</evidence>
<dbReference type="Gene3D" id="1.20.5.1030">
    <property type="entry name" value="Preprotein translocase secy subunit"/>
    <property type="match status" value="1"/>
</dbReference>
<dbReference type="KEGG" id="lmq:LMM7_0268"/>
<dbReference type="PROSITE" id="PS01067">
    <property type="entry name" value="SECE_SEC61G"/>
    <property type="match status" value="1"/>
</dbReference>
<dbReference type="RefSeq" id="WP_003726895.1">
    <property type="nucleotide sequence ID" value="NC_017537.1"/>
</dbReference>
<sequence>MSAIARFFRNVSSEMHKVTWPTRKELLTYTVTVVITVVLFALFFMLIDFGIEQIIKLIV</sequence>
<dbReference type="PANTHER" id="PTHR33910:SF1">
    <property type="entry name" value="PROTEIN TRANSLOCASE SUBUNIT SECE"/>
    <property type="match status" value="1"/>
</dbReference>
<evidence type="ECO:0000256" key="1">
    <source>
        <dbReference type="ARBA" id="ARBA00004370"/>
    </source>
</evidence>
<keyword evidence="7 9" id="KW-0811">Translocation</keyword>
<feature type="transmembrane region" description="Helical" evidence="9">
    <location>
        <begin position="26"/>
        <end position="47"/>
    </location>
</feature>
<keyword evidence="2 9" id="KW-0813">Transport</keyword>
<comment type="similarity">
    <text evidence="9">Belongs to the SecE/SEC61-gamma family.</text>
</comment>
<dbReference type="AlphaFoldDB" id="A0A0E0USI7"/>
<dbReference type="GeneID" id="93238159"/>
<evidence type="ECO:0000313" key="11">
    <source>
        <dbReference type="Proteomes" id="UP000000486"/>
    </source>
</evidence>
<keyword evidence="3 9" id="KW-1003">Cell membrane</keyword>
<dbReference type="HOGENOM" id="CLU_113663_8_2_9"/>
<evidence type="ECO:0000313" key="10">
    <source>
        <dbReference type="EMBL" id="AEH91274.1"/>
    </source>
</evidence>
<evidence type="ECO:0000256" key="9">
    <source>
        <dbReference type="HAMAP-Rule" id="MF_00422"/>
    </source>
</evidence>
<dbReference type="PATRIC" id="fig|1030009.3.peg.261"/>
<dbReference type="Proteomes" id="UP000000486">
    <property type="component" value="Chromosome"/>
</dbReference>
<evidence type="ECO:0000256" key="3">
    <source>
        <dbReference type="ARBA" id="ARBA00022475"/>
    </source>
</evidence>
<evidence type="ECO:0000256" key="6">
    <source>
        <dbReference type="ARBA" id="ARBA00022989"/>
    </source>
</evidence>
<dbReference type="GeneID" id="86844212"/>
<dbReference type="GO" id="GO:0065002">
    <property type="term" value="P:intracellular protein transmembrane transport"/>
    <property type="evidence" value="ECO:0007669"/>
    <property type="project" value="UniProtKB-UniRule"/>
</dbReference>
<dbReference type="HAMAP" id="MF_00422">
    <property type="entry name" value="SecE"/>
    <property type="match status" value="1"/>
</dbReference>
<dbReference type="GO" id="GO:0005886">
    <property type="term" value="C:plasma membrane"/>
    <property type="evidence" value="ECO:0007669"/>
    <property type="project" value="UniProtKB-SubCell"/>
</dbReference>
<dbReference type="GO" id="GO:0006605">
    <property type="term" value="P:protein targeting"/>
    <property type="evidence" value="ECO:0007669"/>
    <property type="project" value="UniProtKB-UniRule"/>
</dbReference>
<comment type="subunit">
    <text evidence="9">Component of the Sec protein translocase complex. Heterotrimer consisting of SecY, SecE and SecG subunits. The heterotrimers can form oligomers, although 1 heterotrimer is thought to be able to translocate proteins. Interacts with the ribosome. Interacts with SecDF, and other proteins may be involved. Interacts with SecA.</text>
</comment>
<dbReference type="GO" id="GO:0009306">
    <property type="term" value="P:protein secretion"/>
    <property type="evidence" value="ECO:0007669"/>
    <property type="project" value="UniProtKB-UniRule"/>
</dbReference>
<dbReference type="InterPro" id="IPR001901">
    <property type="entry name" value="Translocase_SecE/Sec61-g"/>
</dbReference>
<proteinExistence type="inferred from homology"/>
<dbReference type="PANTHER" id="PTHR33910">
    <property type="entry name" value="PROTEIN TRANSLOCASE SUBUNIT SECE"/>
    <property type="match status" value="1"/>
</dbReference>
<keyword evidence="5 9" id="KW-0653">Protein transport</keyword>
<evidence type="ECO:0000256" key="2">
    <source>
        <dbReference type="ARBA" id="ARBA00022448"/>
    </source>
</evidence>
<dbReference type="NCBIfam" id="TIGR00964">
    <property type="entry name" value="secE_bact"/>
    <property type="match status" value="1"/>
</dbReference>
<dbReference type="InterPro" id="IPR005807">
    <property type="entry name" value="SecE_bac"/>
</dbReference>